<feature type="transmembrane region" description="Helical" evidence="8">
    <location>
        <begin position="151"/>
        <end position="172"/>
    </location>
</feature>
<dbReference type="InterPro" id="IPR050398">
    <property type="entry name" value="HssS/ArlS-like"/>
</dbReference>
<comment type="catalytic activity">
    <reaction evidence="1">
        <text>ATP + protein L-histidine = ADP + protein N-phospho-L-histidine.</text>
        <dbReference type="EC" id="2.7.13.3"/>
    </reaction>
</comment>
<keyword evidence="4" id="KW-0597">Phosphoprotein</keyword>
<keyword evidence="6 11" id="KW-0418">Kinase</keyword>
<keyword evidence="12" id="KW-1185">Reference proteome</keyword>
<sequence>MGIRKQIGLCSIFVRYILYFIFGTIMIILLYFFAFFLMGTNNIILPANYTEQKIESSKYMLSKVDKVTEEMIPEGCSYGVFDAKGNMIYGNFNSKASKTAWNVVQKNEKSLGMTRHYAVIQRKTETCIIEYFITAQFSNPLLKKYLGNPELLVLILFILSFIFEVGLLSIRFGRYFSKEMKLLMEATEEIKKQNLDFQPKHSGIREIEEVIYSLNSMKSELKDSLKKQWNMEKGRKNQISALAHDIKTPLTIIKGNAELVKETCKDEEQMKYNRYILSASEEIEHYLKVLIDITKSEDILAFSPIKIETKTFVEKIVEQEKALAFEKSIQLINDQENISEFFYGDEELLYRAILNVIANAVEYSPQKGKLFFKVEEDEKFLKFLIEDSGKGFSKEELEFASDQFYRGDKSRNSKNHYGIGLYITRSFTELHQGTVELSNSTKTGGAQVIIRIPKNRS</sequence>
<dbReference type="InterPro" id="IPR003594">
    <property type="entry name" value="HATPase_dom"/>
</dbReference>
<comment type="caution">
    <text evidence="11">The sequence shown here is derived from an EMBL/GenBank/DDBJ whole genome shotgun (WGS) entry which is preliminary data.</text>
</comment>
<feature type="domain" description="HAMP" evidence="10">
    <location>
        <begin position="174"/>
        <end position="226"/>
    </location>
</feature>
<evidence type="ECO:0000259" key="9">
    <source>
        <dbReference type="PROSITE" id="PS50109"/>
    </source>
</evidence>
<evidence type="ECO:0000256" key="6">
    <source>
        <dbReference type="ARBA" id="ARBA00022777"/>
    </source>
</evidence>
<evidence type="ECO:0000256" key="3">
    <source>
        <dbReference type="ARBA" id="ARBA00012438"/>
    </source>
</evidence>
<name>A0A949TVT0_9CLOT</name>
<dbReference type="GO" id="GO:0005886">
    <property type="term" value="C:plasma membrane"/>
    <property type="evidence" value="ECO:0007669"/>
    <property type="project" value="TreeGrafter"/>
</dbReference>
<proteinExistence type="predicted"/>
<dbReference type="RefSeq" id="WP_218323292.1">
    <property type="nucleotide sequence ID" value="NZ_JAEEGC010000166.1"/>
</dbReference>
<gene>
    <name evidence="11" type="ORF">I6U48_25550</name>
</gene>
<evidence type="ECO:0000256" key="2">
    <source>
        <dbReference type="ARBA" id="ARBA00004141"/>
    </source>
</evidence>
<dbReference type="InterPro" id="IPR003661">
    <property type="entry name" value="HisK_dim/P_dom"/>
</dbReference>
<dbReference type="PROSITE" id="PS50109">
    <property type="entry name" value="HIS_KIN"/>
    <property type="match status" value="1"/>
</dbReference>
<evidence type="ECO:0000259" key="10">
    <source>
        <dbReference type="PROSITE" id="PS50885"/>
    </source>
</evidence>
<dbReference type="Pfam" id="PF00512">
    <property type="entry name" value="HisKA"/>
    <property type="match status" value="1"/>
</dbReference>
<evidence type="ECO:0000313" key="11">
    <source>
        <dbReference type="EMBL" id="MBV7276252.1"/>
    </source>
</evidence>
<protein>
    <recommendedName>
        <fullName evidence="3">histidine kinase</fullName>
        <ecNumber evidence="3">2.7.13.3</ecNumber>
    </recommendedName>
</protein>
<dbReference type="EMBL" id="JAEEGC010000166">
    <property type="protein sequence ID" value="MBV7276252.1"/>
    <property type="molecule type" value="Genomic_DNA"/>
</dbReference>
<dbReference type="InterPro" id="IPR003660">
    <property type="entry name" value="HAMP_dom"/>
</dbReference>
<evidence type="ECO:0000256" key="4">
    <source>
        <dbReference type="ARBA" id="ARBA00022553"/>
    </source>
</evidence>
<dbReference type="InterPro" id="IPR005467">
    <property type="entry name" value="His_kinase_dom"/>
</dbReference>
<dbReference type="Pfam" id="PF02518">
    <property type="entry name" value="HATPase_c"/>
    <property type="match status" value="1"/>
</dbReference>
<dbReference type="SMART" id="SM00387">
    <property type="entry name" value="HATPase_c"/>
    <property type="match status" value="1"/>
</dbReference>
<evidence type="ECO:0000256" key="7">
    <source>
        <dbReference type="ARBA" id="ARBA00023136"/>
    </source>
</evidence>
<dbReference type="PANTHER" id="PTHR45528">
    <property type="entry name" value="SENSOR HISTIDINE KINASE CPXA"/>
    <property type="match status" value="1"/>
</dbReference>
<dbReference type="PROSITE" id="PS50885">
    <property type="entry name" value="HAMP"/>
    <property type="match status" value="1"/>
</dbReference>
<dbReference type="SMART" id="SM00388">
    <property type="entry name" value="HisKA"/>
    <property type="match status" value="1"/>
</dbReference>
<dbReference type="GO" id="GO:0000155">
    <property type="term" value="F:phosphorelay sensor kinase activity"/>
    <property type="evidence" value="ECO:0007669"/>
    <property type="project" value="InterPro"/>
</dbReference>
<comment type="subcellular location">
    <subcellularLocation>
        <location evidence="2">Membrane</location>
        <topology evidence="2">Multi-pass membrane protein</topology>
    </subcellularLocation>
</comment>
<evidence type="ECO:0000256" key="5">
    <source>
        <dbReference type="ARBA" id="ARBA00022679"/>
    </source>
</evidence>
<dbReference type="Proteomes" id="UP000694308">
    <property type="component" value="Unassembled WGS sequence"/>
</dbReference>
<dbReference type="PANTHER" id="PTHR45528:SF8">
    <property type="entry name" value="HISTIDINE KINASE"/>
    <property type="match status" value="1"/>
</dbReference>
<accession>A0A949TVT0</accession>
<keyword evidence="5" id="KW-0808">Transferase</keyword>
<evidence type="ECO:0000256" key="1">
    <source>
        <dbReference type="ARBA" id="ARBA00000085"/>
    </source>
</evidence>
<feature type="domain" description="Histidine kinase" evidence="9">
    <location>
        <begin position="241"/>
        <end position="456"/>
    </location>
</feature>
<organism evidence="11 12">
    <name type="scientific">Clostridium thailandense</name>
    <dbReference type="NCBI Taxonomy" id="2794346"/>
    <lineage>
        <taxon>Bacteria</taxon>
        <taxon>Bacillati</taxon>
        <taxon>Bacillota</taxon>
        <taxon>Clostridia</taxon>
        <taxon>Eubacteriales</taxon>
        <taxon>Clostridiaceae</taxon>
        <taxon>Clostridium</taxon>
    </lineage>
</organism>
<keyword evidence="8" id="KW-1133">Transmembrane helix</keyword>
<dbReference type="CDD" id="cd00082">
    <property type="entry name" value="HisKA"/>
    <property type="match status" value="1"/>
</dbReference>
<reference evidence="11" key="1">
    <citation type="submission" date="2020-12" db="EMBL/GenBank/DDBJ databases">
        <title>Clostridium thailandense sp. nov., a novel acetogenic bacterium isolated from peat land soil in Thailand.</title>
        <authorList>
            <person name="Chaikitkaew S."/>
            <person name="Birkeland N.K."/>
        </authorList>
    </citation>
    <scope>NUCLEOTIDE SEQUENCE</scope>
    <source>
        <strain evidence="11">PL3</strain>
    </source>
</reference>
<dbReference type="EC" id="2.7.13.3" evidence="3"/>
<evidence type="ECO:0000313" key="12">
    <source>
        <dbReference type="Proteomes" id="UP000694308"/>
    </source>
</evidence>
<dbReference type="AlphaFoldDB" id="A0A949TVT0"/>
<feature type="transmembrane region" description="Helical" evidence="8">
    <location>
        <begin position="12"/>
        <end position="38"/>
    </location>
</feature>
<evidence type="ECO:0000256" key="8">
    <source>
        <dbReference type="SAM" id="Phobius"/>
    </source>
</evidence>
<keyword evidence="7 8" id="KW-0472">Membrane</keyword>
<keyword evidence="8" id="KW-0812">Transmembrane</keyword>